<reference evidence="2" key="1">
    <citation type="journal article" date="2017" name="Arch. Virol.">
        <title>Molecular characterization of previously elusive badnaviruses associated with symptomatic cacao in the New World.</title>
        <authorList>
            <person name="Chingandu N."/>
            <person name="Zia-Ur-Rehman M."/>
            <person name="Sreenivasan T.N."/>
            <person name="Surujdeo-Maharaj S."/>
            <person name="Umaharan P."/>
            <person name="Gutierrez O.A."/>
            <person name="Brown J.K."/>
        </authorList>
    </citation>
    <scope>NUCLEOTIDE SEQUENCE [LARGE SCALE GENOMIC DNA]</scope>
    <source>
        <strain evidence="2">SCA6</strain>
    </source>
</reference>
<dbReference type="OrthoDB" id="28662at10239"/>
<keyword evidence="3" id="KW-1185">Reference proteome</keyword>
<protein>
    <submittedName>
        <fullName evidence="2">Uncharacterized protein</fullName>
    </submittedName>
</protein>
<evidence type="ECO:0000313" key="3">
    <source>
        <dbReference type="Proteomes" id="UP000202638"/>
    </source>
</evidence>
<dbReference type="RefSeq" id="YP_009345070.1">
    <property type="nucleotide sequence ID" value="NC_033738.1"/>
</dbReference>
<organism evidence="2">
    <name type="scientific">Cacao mild mosaic virus</name>
    <dbReference type="NCBI Taxonomy" id="1940252"/>
    <lineage>
        <taxon>Viruses</taxon>
        <taxon>Riboviria</taxon>
        <taxon>Pararnavirae</taxon>
        <taxon>Artverviricota</taxon>
        <taxon>Revtraviricetes</taxon>
        <taxon>Ortervirales</taxon>
        <taxon>Caulimoviridae</taxon>
        <taxon>Badnavirus</taxon>
        <taxon>Badnavirus tessellotheobromae</taxon>
    </lineage>
</organism>
<dbReference type="Proteomes" id="UP000202638">
    <property type="component" value="Genome"/>
</dbReference>
<feature type="coiled-coil region" evidence="1">
    <location>
        <begin position="57"/>
        <end position="84"/>
    </location>
</feature>
<proteinExistence type="predicted"/>
<evidence type="ECO:0000313" key="2">
    <source>
        <dbReference type="EMBL" id="APY26391.1"/>
    </source>
</evidence>
<dbReference type="KEGG" id="vg:30999634"/>
<name>A0A1P8SRL2_9VIRU</name>
<dbReference type="EMBL" id="KX276640">
    <property type="protein sequence ID" value="APY26391.1"/>
    <property type="molecule type" value="Genomic_DNA"/>
</dbReference>
<sequence length="130" mass="14329">MSNLANRRASSAYTDSLEATEELNSPALGFIDPTQYRGPTASAIAQIKQVNTLICLVVDLTEKVEALTAKVRSLEAVFKATEKDKGTEELLKQLQGLKLGETSRPPQKEGTLRVFIDPKTLVEKARNEKR</sequence>
<accession>A0A1P8SRL2</accession>
<keyword evidence="1" id="KW-0175">Coiled coil</keyword>
<evidence type="ECO:0000256" key="1">
    <source>
        <dbReference type="SAM" id="Coils"/>
    </source>
</evidence>
<dbReference type="GeneID" id="30999634"/>